<keyword evidence="3 4" id="KW-0408">Iron</keyword>
<sequence>MKFKLIKTITITLAVAASSLVFANPKKPGGDTTTTRIDANAFSLPAANLDFEGRLNFSTGNSFFRNPWVVAPATTIARDGLGPLFNTNGCQNCHLKDGRGHPAPVGASNAVSMLVRISIPAVTKEQQAVEAQNGVVPEPTYGGQIQDQAIAGVAPEARVRFAYSDKTFSFADGSSIVLRDPELIVDQLGYGDMHPDTLFSPRIATPMIGLGLLESISAEDILANADSEDSNNDGIRGVANQVWDVQQQAFNLGRFGWKAGQPNLMQQNAAAFNGDIGITSLMFTKDHCTATQPDCLSATSGVDPDGSEVSDKLLGFVEFYTRHLAVPKRRINDAEQVELGDKLFSQVNCDSCHKRSFTTAKREELPALSEQVIYPYTDMLLHDMGPELADGRGEFLANGQQWRTPPLWGVGLTETVVGHSQLLHDGRARNVTEAIVWHGGEAEPAKQAFANLSKAQRDALVAFVNSL</sequence>
<keyword evidence="8" id="KW-1185">Reference proteome</keyword>
<dbReference type="PANTHER" id="PTHR30600">
    <property type="entry name" value="CYTOCHROME C PEROXIDASE-RELATED"/>
    <property type="match status" value="1"/>
</dbReference>
<evidence type="ECO:0000256" key="2">
    <source>
        <dbReference type="ARBA" id="ARBA00022723"/>
    </source>
</evidence>
<proteinExistence type="predicted"/>
<keyword evidence="1 4" id="KW-0349">Heme</keyword>
<dbReference type="PANTHER" id="PTHR30600:SF4">
    <property type="entry name" value="CYTOCHROME C DOMAIN-CONTAINING PROTEIN"/>
    <property type="match status" value="1"/>
</dbReference>
<dbReference type="PIRSF" id="PIRSF028099">
    <property type="entry name" value="DUF1111"/>
    <property type="match status" value="1"/>
</dbReference>
<reference evidence="8" key="1">
    <citation type="submission" date="2023-07" db="EMBL/GenBank/DDBJ databases">
        <title>Draft genome sequence of Agarivorans aestuarii strain ZMCS4, a CAZymes producing bacteria isolated from the marine brown algae Clodostephus spongiosus.</title>
        <authorList>
            <person name="Lorente B."/>
            <person name="Cabral C."/>
            <person name="Frias J."/>
            <person name="Faria J."/>
            <person name="Toubarro D."/>
        </authorList>
    </citation>
    <scope>NUCLEOTIDE SEQUENCE [LARGE SCALE GENOMIC DNA]</scope>
    <source>
        <strain evidence="8">ZMCS4</strain>
    </source>
</reference>
<comment type="caution">
    <text evidence="7">The sequence shown here is derived from an EMBL/GenBank/DDBJ whole genome shotgun (WGS) entry which is preliminary data.</text>
</comment>
<dbReference type="SUPFAM" id="SSF46626">
    <property type="entry name" value="Cytochrome c"/>
    <property type="match status" value="1"/>
</dbReference>
<evidence type="ECO:0000256" key="4">
    <source>
        <dbReference type="PROSITE-ProRule" id="PRU00433"/>
    </source>
</evidence>
<dbReference type="EMBL" id="JAYDYW010000007">
    <property type="protein sequence ID" value="MEE1674163.1"/>
    <property type="molecule type" value="Genomic_DNA"/>
</dbReference>
<dbReference type="InterPro" id="IPR051395">
    <property type="entry name" value="Cytochrome_c_Peroxidase/MauG"/>
</dbReference>
<name>A0ABU7G448_9ALTE</name>
<feature type="signal peptide" evidence="5">
    <location>
        <begin position="1"/>
        <end position="23"/>
    </location>
</feature>
<evidence type="ECO:0000259" key="6">
    <source>
        <dbReference type="PROSITE" id="PS51007"/>
    </source>
</evidence>
<dbReference type="InterPro" id="IPR036909">
    <property type="entry name" value="Cyt_c-like_dom_sf"/>
</dbReference>
<accession>A0ABU7G448</accession>
<evidence type="ECO:0000313" key="7">
    <source>
        <dbReference type="EMBL" id="MEE1674163.1"/>
    </source>
</evidence>
<dbReference type="Gene3D" id="1.10.760.10">
    <property type="entry name" value="Cytochrome c-like domain"/>
    <property type="match status" value="1"/>
</dbReference>
<dbReference type="InterPro" id="IPR009056">
    <property type="entry name" value="Cyt_c-like_dom"/>
</dbReference>
<evidence type="ECO:0000256" key="3">
    <source>
        <dbReference type="ARBA" id="ARBA00023004"/>
    </source>
</evidence>
<organism evidence="7 8">
    <name type="scientific">Agarivorans aestuarii</name>
    <dbReference type="NCBI Taxonomy" id="1563703"/>
    <lineage>
        <taxon>Bacteria</taxon>
        <taxon>Pseudomonadati</taxon>
        <taxon>Pseudomonadota</taxon>
        <taxon>Gammaproteobacteria</taxon>
        <taxon>Alteromonadales</taxon>
        <taxon>Alteromonadaceae</taxon>
        <taxon>Agarivorans</taxon>
    </lineage>
</organism>
<evidence type="ECO:0000313" key="8">
    <source>
        <dbReference type="Proteomes" id="UP001310248"/>
    </source>
</evidence>
<keyword evidence="5" id="KW-0732">Signal</keyword>
<dbReference type="PROSITE" id="PS51007">
    <property type="entry name" value="CYTC"/>
    <property type="match status" value="1"/>
</dbReference>
<gene>
    <name evidence="7" type="ORF">SNR37_003598</name>
</gene>
<dbReference type="Pfam" id="PF06537">
    <property type="entry name" value="DHOR"/>
    <property type="match status" value="1"/>
</dbReference>
<evidence type="ECO:0000256" key="5">
    <source>
        <dbReference type="SAM" id="SignalP"/>
    </source>
</evidence>
<evidence type="ECO:0000256" key="1">
    <source>
        <dbReference type="ARBA" id="ARBA00022617"/>
    </source>
</evidence>
<feature type="chain" id="PRO_5045530346" evidence="5">
    <location>
        <begin position="24"/>
        <end position="467"/>
    </location>
</feature>
<protein>
    <submittedName>
        <fullName evidence="7">Di-heme oxidoredictase family protein</fullName>
    </submittedName>
</protein>
<dbReference type="Proteomes" id="UP001310248">
    <property type="component" value="Unassembled WGS sequence"/>
</dbReference>
<dbReference type="RefSeq" id="WP_329775333.1">
    <property type="nucleotide sequence ID" value="NZ_JAYDYW010000007.1"/>
</dbReference>
<keyword evidence="2 4" id="KW-0479">Metal-binding</keyword>
<feature type="domain" description="Cytochrome c" evidence="6">
    <location>
        <begin position="335"/>
        <end position="467"/>
    </location>
</feature>
<dbReference type="InterPro" id="IPR010538">
    <property type="entry name" value="DHOR"/>
</dbReference>